<feature type="region of interest" description="Disordered" evidence="1">
    <location>
        <begin position="1"/>
        <end position="276"/>
    </location>
</feature>
<feature type="compositionally biased region" description="Low complexity" evidence="1">
    <location>
        <begin position="65"/>
        <end position="78"/>
    </location>
</feature>
<name>A0A6J4HBB6_9ACTN</name>
<feature type="compositionally biased region" description="Low complexity" evidence="1">
    <location>
        <begin position="27"/>
        <end position="38"/>
    </location>
</feature>
<reference evidence="2" key="1">
    <citation type="submission" date="2020-02" db="EMBL/GenBank/DDBJ databases">
        <authorList>
            <person name="Meier V. D."/>
        </authorList>
    </citation>
    <scope>NUCLEOTIDE SEQUENCE</scope>
    <source>
        <strain evidence="2">AVDCRST_MAG10</strain>
    </source>
</reference>
<accession>A0A6J4HBB6</accession>
<feature type="compositionally biased region" description="Pro residues" evidence="1">
    <location>
        <begin position="261"/>
        <end position="276"/>
    </location>
</feature>
<dbReference type="EMBL" id="CADCTB010000036">
    <property type="protein sequence ID" value="CAA9218703.1"/>
    <property type="molecule type" value="Genomic_DNA"/>
</dbReference>
<sequence>DDDHDPESRRAPDNGLGAGRTGGGLDRSPLPVLLGRPLRGVRPRGRRSGLDDAGFRRRRRRPARRLVQLGDAAAAAGPRHVRRRGRRRRSLLSAGDRTSPPVERLAHARPRRSWVASRGPPPAPDPAPGGARAPAVAARRRPPRGGGCRHPRRVGAGGHRGLPAPRATARPSRPPGRSSTPRRPPPAVHPRAGGRPGGEHRVTVHRLRRRLLRPRRDHAHRPPPGPLVGPCGPPARRRTRPLDDRRVQRPQPIAGGAPRVPARPPLHPLGPRPGPL</sequence>
<feature type="compositionally biased region" description="Low complexity" evidence="1">
    <location>
        <begin position="163"/>
        <end position="181"/>
    </location>
</feature>
<feature type="compositionally biased region" description="Basic residues" evidence="1">
    <location>
        <begin position="79"/>
        <end position="90"/>
    </location>
</feature>
<feature type="non-terminal residue" evidence="2">
    <location>
        <position position="1"/>
    </location>
</feature>
<feature type="compositionally biased region" description="Basic and acidic residues" evidence="1">
    <location>
        <begin position="1"/>
        <end position="12"/>
    </location>
</feature>
<feature type="compositionally biased region" description="Basic residues" evidence="1">
    <location>
        <begin position="203"/>
        <end position="221"/>
    </location>
</feature>
<dbReference type="AlphaFoldDB" id="A0A6J4HBB6"/>
<organism evidence="2">
    <name type="scientific">uncultured Acidimicrobiales bacterium</name>
    <dbReference type="NCBI Taxonomy" id="310071"/>
    <lineage>
        <taxon>Bacteria</taxon>
        <taxon>Bacillati</taxon>
        <taxon>Actinomycetota</taxon>
        <taxon>Acidimicrobiia</taxon>
        <taxon>Acidimicrobiales</taxon>
        <taxon>environmental samples</taxon>
    </lineage>
</organism>
<feature type="compositionally biased region" description="Basic residues" evidence="1">
    <location>
        <begin position="138"/>
        <end position="153"/>
    </location>
</feature>
<evidence type="ECO:0000256" key="1">
    <source>
        <dbReference type="SAM" id="MobiDB-lite"/>
    </source>
</evidence>
<gene>
    <name evidence="2" type="ORF">AVDCRST_MAG10-532</name>
</gene>
<protein>
    <submittedName>
        <fullName evidence="2">Uncharacterized protein</fullName>
    </submittedName>
</protein>
<feature type="compositionally biased region" description="Low complexity" evidence="1">
    <location>
        <begin position="128"/>
        <end position="137"/>
    </location>
</feature>
<evidence type="ECO:0000313" key="2">
    <source>
        <dbReference type="EMBL" id="CAA9218703.1"/>
    </source>
</evidence>
<proteinExistence type="predicted"/>
<feature type="compositionally biased region" description="Pro residues" evidence="1">
    <location>
        <begin position="222"/>
        <end position="233"/>
    </location>
</feature>
<feature type="non-terminal residue" evidence="2">
    <location>
        <position position="276"/>
    </location>
</feature>
<feature type="compositionally biased region" description="Gly residues" evidence="1">
    <location>
        <begin position="16"/>
        <end position="25"/>
    </location>
</feature>